<keyword evidence="1" id="KW-0472">Membrane</keyword>
<dbReference type="PANTHER" id="PTHR36834">
    <property type="entry name" value="MEMBRANE PROTEIN-RELATED"/>
    <property type="match status" value="1"/>
</dbReference>
<reference evidence="3" key="1">
    <citation type="submission" date="2019-08" db="EMBL/GenBank/DDBJ databases">
        <authorList>
            <person name="Kucharzyk K."/>
            <person name="Murdoch R.W."/>
            <person name="Higgins S."/>
            <person name="Loffler F."/>
        </authorList>
    </citation>
    <scope>NUCLEOTIDE SEQUENCE</scope>
</reference>
<dbReference type="AlphaFoldDB" id="A0A645BE58"/>
<organism evidence="3">
    <name type="scientific">bioreactor metagenome</name>
    <dbReference type="NCBI Taxonomy" id="1076179"/>
    <lineage>
        <taxon>unclassified sequences</taxon>
        <taxon>metagenomes</taxon>
        <taxon>ecological metagenomes</taxon>
    </lineage>
</organism>
<dbReference type="Pfam" id="PF04892">
    <property type="entry name" value="VanZ"/>
    <property type="match status" value="1"/>
</dbReference>
<keyword evidence="1" id="KW-1133">Transmembrane helix</keyword>
<comment type="caution">
    <text evidence="3">The sequence shown here is derived from an EMBL/GenBank/DDBJ whole genome shotgun (WGS) entry which is preliminary data.</text>
</comment>
<accession>A0A645BE58</accession>
<dbReference type="InterPro" id="IPR006976">
    <property type="entry name" value="VanZ-like"/>
</dbReference>
<dbReference type="PANTHER" id="PTHR36834:SF2">
    <property type="entry name" value="MEMBRANE PROTEIN"/>
    <property type="match status" value="1"/>
</dbReference>
<dbReference type="EMBL" id="VSSQ01017567">
    <property type="protein sequence ID" value="MPM59994.1"/>
    <property type="molecule type" value="Genomic_DNA"/>
</dbReference>
<feature type="transmembrane region" description="Helical" evidence="1">
    <location>
        <begin position="187"/>
        <end position="207"/>
    </location>
</feature>
<feature type="transmembrane region" description="Helical" evidence="1">
    <location>
        <begin position="41"/>
        <end position="58"/>
    </location>
</feature>
<sequence length="209" mass="23747">MEEILFFSYVLVCVLISIVVVYAASRVVCRKKGLTRTRADWLKLFVFAVYIAGVFYFTGTGTLYNIRQYGMGAGALQYSLVPFSAQSFDVTAYLLNIVLFLPLGFLLPLIWPNYNRFWRILIFGAALSLLIELSQLLNIRSTDIDDLLLNTLGAALGFLLFCLYQFVFCRKRKPVPQTTGSPVLYLAAMYASYFFLFNELGFAKLLYGF</sequence>
<gene>
    <name evidence="3" type="ORF">SDC9_106840</name>
</gene>
<protein>
    <recommendedName>
        <fullName evidence="2">VanZ-like domain-containing protein</fullName>
    </recommendedName>
</protein>
<feature type="domain" description="VanZ-like" evidence="2">
    <location>
        <begin position="47"/>
        <end position="163"/>
    </location>
</feature>
<name>A0A645BE58_9ZZZZ</name>
<feature type="transmembrane region" description="Helical" evidence="1">
    <location>
        <begin position="93"/>
        <end position="111"/>
    </location>
</feature>
<evidence type="ECO:0000259" key="2">
    <source>
        <dbReference type="Pfam" id="PF04892"/>
    </source>
</evidence>
<proteinExistence type="predicted"/>
<dbReference type="InterPro" id="IPR053150">
    <property type="entry name" value="Teicoplanin_resist-assoc"/>
</dbReference>
<keyword evidence="1" id="KW-0812">Transmembrane</keyword>
<evidence type="ECO:0000313" key="3">
    <source>
        <dbReference type="EMBL" id="MPM59994.1"/>
    </source>
</evidence>
<feature type="transmembrane region" description="Helical" evidence="1">
    <location>
        <begin position="6"/>
        <end position="29"/>
    </location>
</feature>
<feature type="transmembrane region" description="Helical" evidence="1">
    <location>
        <begin position="117"/>
        <end position="135"/>
    </location>
</feature>
<feature type="transmembrane region" description="Helical" evidence="1">
    <location>
        <begin position="147"/>
        <end position="167"/>
    </location>
</feature>
<evidence type="ECO:0000256" key="1">
    <source>
        <dbReference type="SAM" id="Phobius"/>
    </source>
</evidence>